<evidence type="ECO:0000256" key="14">
    <source>
        <dbReference type="SAM" id="Phobius"/>
    </source>
</evidence>
<evidence type="ECO:0000256" key="11">
    <source>
        <dbReference type="ARBA" id="ARBA00022989"/>
    </source>
</evidence>
<feature type="domain" description="Histidine kinase" evidence="15">
    <location>
        <begin position="495"/>
        <end position="598"/>
    </location>
</feature>
<evidence type="ECO:0000256" key="2">
    <source>
        <dbReference type="ARBA" id="ARBA00004651"/>
    </source>
</evidence>
<dbReference type="GO" id="GO:0005524">
    <property type="term" value="F:ATP binding"/>
    <property type="evidence" value="ECO:0007669"/>
    <property type="project" value="UniProtKB-KW"/>
</dbReference>
<accession>A0A229P496</accession>
<dbReference type="AlphaFoldDB" id="A0A229P496"/>
<name>A0A229P496_9BACL</name>
<evidence type="ECO:0000256" key="4">
    <source>
        <dbReference type="ARBA" id="ARBA00022475"/>
    </source>
</evidence>
<dbReference type="PANTHER" id="PTHR42713">
    <property type="entry name" value="HISTIDINE KINASE-RELATED"/>
    <property type="match status" value="1"/>
</dbReference>
<dbReference type="Pfam" id="PF02518">
    <property type="entry name" value="HATPase_c"/>
    <property type="match status" value="1"/>
</dbReference>
<keyword evidence="11 14" id="KW-1133">Transmembrane helix</keyword>
<dbReference type="CDD" id="cd12912">
    <property type="entry name" value="PDC2_MCP_like"/>
    <property type="match status" value="1"/>
</dbReference>
<organism evidence="17 18">
    <name type="scientific">Paenibacillus herberti</name>
    <dbReference type="NCBI Taxonomy" id="1619309"/>
    <lineage>
        <taxon>Bacteria</taxon>
        <taxon>Bacillati</taxon>
        <taxon>Bacillota</taxon>
        <taxon>Bacilli</taxon>
        <taxon>Bacillales</taxon>
        <taxon>Paenibacillaceae</taxon>
        <taxon>Paenibacillus</taxon>
    </lineage>
</organism>
<evidence type="ECO:0000256" key="1">
    <source>
        <dbReference type="ARBA" id="ARBA00000085"/>
    </source>
</evidence>
<evidence type="ECO:0000256" key="7">
    <source>
        <dbReference type="ARBA" id="ARBA00022692"/>
    </source>
</evidence>
<dbReference type="InterPro" id="IPR005467">
    <property type="entry name" value="His_kinase_dom"/>
</dbReference>
<dbReference type="CDD" id="cd06225">
    <property type="entry name" value="HAMP"/>
    <property type="match status" value="1"/>
</dbReference>
<dbReference type="PROSITE" id="PS50109">
    <property type="entry name" value="HIS_KIN"/>
    <property type="match status" value="1"/>
</dbReference>
<dbReference type="Gene3D" id="3.30.565.10">
    <property type="entry name" value="Histidine kinase-like ATPase, C-terminal domain"/>
    <property type="match status" value="1"/>
</dbReference>
<dbReference type="SUPFAM" id="SSF55874">
    <property type="entry name" value="ATPase domain of HSP90 chaperone/DNA topoisomerase II/histidine kinase"/>
    <property type="match status" value="1"/>
</dbReference>
<evidence type="ECO:0000256" key="8">
    <source>
        <dbReference type="ARBA" id="ARBA00022741"/>
    </source>
</evidence>
<feature type="domain" description="HAMP" evidence="16">
    <location>
        <begin position="332"/>
        <end position="384"/>
    </location>
</feature>
<evidence type="ECO:0000313" key="18">
    <source>
        <dbReference type="Proteomes" id="UP000215145"/>
    </source>
</evidence>
<proteinExistence type="predicted"/>
<evidence type="ECO:0000256" key="9">
    <source>
        <dbReference type="ARBA" id="ARBA00022777"/>
    </source>
</evidence>
<keyword evidence="12" id="KW-0902">Two-component regulatory system</keyword>
<evidence type="ECO:0000259" key="15">
    <source>
        <dbReference type="PROSITE" id="PS50109"/>
    </source>
</evidence>
<evidence type="ECO:0000256" key="5">
    <source>
        <dbReference type="ARBA" id="ARBA00022553"/>
    </source>
</evidence>
<keyword evidence="18" id="KW-1185">Reference proteome</keyword>
<protein>
    <recommendedName>
        <fullName evidence="3">histidine kinase</fullName>
        <ecNumber evidence="3">2.7.13.3</ecNumber>
    </recommendedName>
</protein>
<feature type="transmembrane region" description="Helical" evidence="14">
    <location>
        <begin position="312"/>
        <end position="331"/>
    </location>
</feature>
<keyword evidence="10" id="KW-0067">ATP-binding</keyword>
<evidence type="ECO:0000256" key="13">
    <source>
        <dbReference type="ARBA" id="ARBA00023136"/>
    </source>
</evidence>
<evidence type="ECO:0000313" key="17">
    <source>
        <dbReference type="EMBL" id="OXM17086.1"/>
    </source>
</evidence>
<dbReference type="CDD" id="cd18773">
    <property type="entry name" value="PDC1_HK_sensor"/>
    <property type="match status" value="1"/>
</dbReference>
<evidence type="ECO:0000256" key="10">
    <source>
        <dbReference type="ARBA" id="ARBA00022840"/>
    </source>
</evidence>
<dbReference type="InterPro" id="IPR036890">
    <property type="entry name" value="HATPase_C_sf"/>
</dbReference>
<dbReference type="SUPFAM" id="SSF158472">
    <property type="entry name" value="HAMP domain-like"/>
    <property type="match status" value="1"/>
</dbReference>
<dbReference type="InterPro" id="IPR003594">
    <property type="entry name" value="HATPase_dom"/>
</dbReference>
<feature type="transmembrane region" description="Helical" evidence="14">
    <location>
        <begin position="21"/>
        <end position="46"/>
    </location>
</feature>
<dbReference type="GO" id="GO:0000155">
    <property type="term" value="F:phosphorelay sensor kinase activity"/>
    <property type="evidence" value="ECO:0007669"/>
    <property type="project" value="InterPro"/>
</dbReference>
<dbReference type="EC" id="2.7.13.3" evidence="3"/>
<dbReference type="Pfam" id="PF06580">
    <property type="entry name" value="His_kinase"/>
    <property type="match status" value="1"/>
</dbReference>
<dbReference type="SMART" id="SM00304">
    <property type="entry name" value="HAMP"/>
    <property type="match status" value="1"/>
</dbReference>
<dbReference type="SMART" id="SM00387">
    <property type="entry name" value="HATPase_c"/>
    <property type="match status" value="1"/>
</dbReference>
<keyword evidence="4" id="KW-1003">Cell membrane</keyword>
<comment type="caution">
    <text evidence="17">The sequence shown here is derived from an EMBL/GenBank/DDBJ whole genome shotgun (WGS) entry which is preliminary data.</text>
</comment>
<keyword evidence="6" id="KW-0808">Transferase</keyword>
<dbReference type="InterPro" id="IPR003660">
    <property type="entry name" value="HAMP_dom"/>
</dbReference>
<keyword evidence="13 14" id="KW-0472">Membrane</keyword>
<comment type="catalytic activity">
    <reaction evidence="1">
        <text>ATP + protein L-histidine = ADP + protein N-phospho-L-histidine.</text>
        <dbReference type="EC" id="2.7.13.3"/>
    </reaction>
</comment>
<dbReference type="OrthoDB" id="9776552at2"/>
<keyword evidence="8" id="KW-0547">Nucleotide-binding</keyword>
<dbReference type="InterPro" id="IPR010559">
    <property type="entry name" value="Sig_transdc_His_kin_internal"/>
</dbReference>
<evidence type="ECO:0000259" key="16">
    <source>
        <dbReference type="PROSITE" id="PS50885"/>
    </source>
</evidence>
<evidence type="ECO:0000256" key="3">
    <source>
        <dbReference type="ARBA" id="ARBA00012438"/>
    </source>
</evidence>
<dbReference type="InterPro" id="IPR033479">
    <property type="entry name" value="dCache_1"/>
</dbReference>
<dbReference type="PROSITE" id="PS50885">
    <property type="entry name" value="HAMP"/>
    <property type="match status" value="1"/>
</dbReference>
<sequence>MKSGRNRLPVWLRNRFVWVKTIHGSISFAFSVLILGAIGITSIISYNLSEDAVIANSEAYMGEVVQQVGQNIQSYIDSMENISLLIFTSKDVKYYISDNPFISREEVYTYEKNISSLFQSLMYMRKDIDSIMVFGYNGRNVSDRKPTTLNPNVELEEQEWYQEAAGAKGKSFISAPHVQNIVEGDYQWVVSLSRELKNSNSMNGQGIALVNLKLNVINEISMGVKLGTRGYVFIVDREGNIVYHPQQQLLYSKLRTEPLSRVMSSSESSFVVDDESGKKIYSVQDTNFGWKIVGVAYQNELNANPEEMRNSFLLWAAAALAVTLIISFFLTHRITRPIRRLQIVMRQVERGNFKVRAEVEQANEIGQLERTFNMMVGQTQRLMDERIQTEETKRRTELRLLQSQINPHFLYNTLDSIIWMSEQKKNEEVVLMTSALAKLFRSSIARDDELVSIRIEQEHIASYLQIQKMRYRDMLDYRIDIPRELHAYKTPRILLQPFVENAIYHGIKHMPEGGIVSITAELQEDCILFHVTDNGQGMSEDTIKLLMSAGARNNDREHIGVSNVNERIKLTFGSAYGITITSEISEGTTVTVMIPKVR</sequence>
<dbReference type="Proteomes" id="UP000215145">
    <property type="component" value="Unassembled WGS sequence"/>
</dbReference>
<dbReference type="InterPro" id="IPR051552">
    <property type="entry name" value="HptR"/>
</dbReference>
<dbReference type="EMBL" id="NMUQ01000001">
    <property type="protein sequence ID" value="OXM17086.1"/>
    <property type="molecule type" value="Genomic_DNA"/>
</dbReference>
<dbReference type="Gene3D" id="6.10.340.10">
    <property type="match status" value="1"/>
</dbReference>
<reference evidence="17 18" key="1">
    <citation type="submission" date="2017-07" db="EMBL/GenBank/DDBJ databases">
        <title>Paenibacillus herberti R33 genome sequencing and assembly.</title>
        <authorList>
            <person name="Su W."/>
        </authorList>
    </citation>
    <scope>NUCLEOTIDE SEQUENCE [LARGE SCALE GENOMIC DNA]</scope>
    <source>
        <strain evidence="17 18">R33</strain>
    </source>
</reference>
<dbReference type="Gene3D" id="3.30.450.20">
    <property type="entry name" value="PAS domain"/>
    <property type="match status" value="1"/>
</dbReference>
<dbReference type="Pfam" id="PF02743">
    <property type="entry name" value="dCache_1"/>
    <property type="match status" value="1"/>
</dbReference>
<evidence type="ECO:0000256" key="12">
    <source>
        <dbReference type="ARBA" id="ARBA00023012"/>
    </source>
</evidence>
<dbReference type="RefSeq" id="WP_089524163.1">
    <property type="nucleotide sequence ID" value="NZ_NMUQ01000001.1"/>
</dbReference>
<dbReference type="PANTHER" id="PTHR42713:SF2">
    <property type="entry name" value="TWO-COMPONENT SENSOR KINASE YESM"/>
    <property type="match status" value="1"/>
</dbReference>
<comment type="subcellular location">
    <subcellularLocation>
        <location evidence="2">Cell membrane</location>
        <topology evidence="2">Multi-pass membrane protein</topology>
    </subcellularLocation>
</comment>
<evidence type="ECO:0000256" key="6">
    <source>
        <dbReference type="ARBA" id="ARBA00022679"/>
    </source>
</evidence>
<dbReference type="GO" id="GO:0005886">
    <property type="term" value="C:plasma membrane"/>
    <property type="evidence" value="ECO:0007669"/>
    <property type="project" value="UniProtKB-SubCell"/>
</dbReference>
<dbReference type="Pfam" id="PF00672">
    <property type="entry name" value="HAMP"/>
    <property type="match status" value="1"/>
</dbReference>
<gene>
    <name evidence="17" type="ORF">CGZ75_10800</name>
</gene>
<keyword evidence="9" id="KW-0418">Kinase</keyword>
<keyword evidence="5" id="KW-0597">Phosphoprotein</keyword>
<keyword evidence="7 14" id="KW-0812">Transmembrane</keyword>